<proteinExistence type="predicted"/>
<keyword evidence="2" id="KW-1185">Reference proteome</keyword>
<comment type="caution">
    <text evidence="1">The sequence shown here is derived from an EMBL/GenBank/DDBJ whole genome shotgun (WGS) entry which is preliminary data.</text>
</comment>
<reference evidence="1 2" key="2">
    <citation type="journal article" date="2013" name="PLoS ONE">
        <title>INDIGO - INtegrated Data Warehouse of MIcrobial GenOmes with Examples from the Red Sea Extremophiles.</title>
        <authorList>
            <person name="Alam I."/>
            <person name="Antunes A."/>
            <person name="Kamau A.A."/>
            <person name="Ba Alawi W."/>
            <person name="Kalkatawi M."/>
            <person name="Stingl U."/>
            <person name="Bajic V.B."/>
        </authorList>
    </citation>
    <scope>NUCLEOTIDE SEQUENCE [LARGE SCALE GENOMIC DNA]</scope>
    <source>
        <strain evidence="1 2">E1L3A</strain>
    </source>
</reference>
<protein>
    <submittedName>
        <fullName evidence="1">Uncharacterized protein</fullName>
    </submittedName>
</protein>
<dbReference type="STRING" id="1033802.SSPSH_003208"/>
<reference evidence="1 2" key="1">
    <citation type="journal article" date="2011" name="J. Bacteriol.">
        <title>Genome sequence of Salinisphaera shabanensis, a gammaproteobacterium from the harsh, variable environment of the brine-seawater interface of the Shaban Deep in the Red Sea.</title>
        <authorList>
            <person name="Antunes A."/>
            <person name="Alam I."/>
            <person name="Bajic V.B."/>
            <person name="Stingl U."/>
        </authorList>
    </citation>
    <scope>NUCLEOTIDE SEQUENCE [LARGE SCALE GENOMIC DNA]</scope>
    <source>
        <strain evidence="1 2">E1L3A</strain>
    </source>
</reference>
<evidence type="ECO:0000313" key="1">
    <source>
        <dbReference type="EMBL" id="ERJ17989.1"/>
    </source>
</evidence>
<dbReference type="EMBL" id="AFNV02000025">
    <property type="protein sequence ID" value="ERJ17989.1"/>
    <property type="molecule type" value="Genomic_DNA"/>
</dbReference>
<evidence type="ECO:0000313" key="2">
    <source>
        <dbReference type="Proteomes" id="UP000006242"/>
    </source>
</evidence>
<dbReference type="RefSeq" id="WP_006915324.1">
    <property type="nucleotide sequence ID" value="NZ_AFNV02000025.1"/>
</dbReference>
<sequence>MDFAIALIAVAFGWLLSQLTEVSKNFRAGYIYKKDLLLELEDIEKQLERTVLILSRHLQFYSHRSIEPASFRAIPNTYFSEYFHSAFRHLNREQRISFQMIHSAVDDLNEKSKKIESFIEKSIEEYVGAITIARTNELVEIYGSMITAAYKTAQVARWHIHYHRENSAAPTLDILGEQHKNYLKFVQSLQQQIDEIVIKAKDFSLDDLKKGYYS</sequence>
<dbReference type="AlphaFoldDB" id="U2FP93"/>
<accession>U2FP93</accession>
<dbReference type="OrthoDB" id="9888726at2"/>
<dbReference type="eggNOG" id="ENOG502ZFR9">
    <property type="taxonomic scope" value="Bacteria"/>
</dbReference>
<dbReference type="Proteomes" id="UP000006242">
    <property type="component" value="Unassembled WGS sequence"/>
</dbReference>
<gene>
    <name evidence="1" type="ORF">SSPSH_003208</name>
</gene>
<organism evidence="1 2">
    <name type="scientific">Salinisphaera shabanensis E1L3A</name>
    <dbReference type="NCBI Taxonomy" id="1033802"/>
    <lineage>
        <taxon>Bacteria</taxon>
        <taxon>Pseudomonadati</taxon>
        <taxon>Pseudomonadota</taxon>
        <taxon>Gammaproteobacteria</taxon>
        <taxon>Salinisphaerales</taxon>
        <taxon>Salinisphaeraceae</taxon>
        <taxon>Salinisphaera</taxon>
    </lineage>
</organism>
<name>U2FP93_9GAMM</name>